<comment type="caution">
    <text evidence="1">The sequence shown here is derived from an EMBL/GenBank/DDBJ whole genome shotgun (WGS) entry which is preliminary data.</text>
</comment>
<name>A0A4Y2GCX0_ARAVE</name>
<organism evidence="1 2">
    <name type="scientific">Araneus ventricosus</name>
    <name type="common">Orbweaver spider</name>
    <name type="synonym">Epeira ventricosa</name>
    <dbReference type="NCBI Taxonomy" id="182803"/>
    <lineage>
        <taxon>Eukaryota</taxon>
        <taxon>Metazoa</taxon>
        <taxon>Ecdysozoa</taxon>
        <taxon>Arthropoda</taxon>
        <taxon>Chelicerata</taxon>
        <taxon>Arachnida</taxon>
        <taxon>Araneae</taxon>
        <taxon>Araneomorphae</taxon>
        <taxon>Entelegynae</taxon>
        <taxon>Araneoidea</taxon>
        <taxon>Araneidae</taxon>
        <taxon>Araneus</taxon>
    </lineage>
</organism>
<feature type="non-terminal residue" evidence="1">
    <location>
        <position position="70"/>
    </location>
</feature>
<protein>
    <submittedName>
        <fullName evidence="1">Uncharacterized protein</fullName>
    </submittedName>
</protein>
<proteinExistence type="predicted"/>
<sequence>MNVARKPISRIPDHDHVNLEVDRIKFPLLPESVAHGLEAHRKDCRDFLAMTVNLEDDHYKEVPVISWTEH</sequence>
<keyword evidence="2" id="KW-1185">Reference proteome</keyword>
<gene>
    <name evidence="1" type="ORF">AVEN_196806_1</name>
</gene>
<dbReference type="EMBL" id="BGPR01098955">
    <property type="protein sequence ID" value="GBM51047.1"/>
    <property type="molecule type" value="Genomic_DNA"/>
</dbReference>
<dbReference type="AlphaFoldDB" id="A0A4Y2GCX0"/>
<evidence type="ECO:0000313" key="2">
    <source>
        <dbReference type="Proteomes" id="UP000499080"/>
    </source>
</evidence>
<accession>A0A4Y2GCX0</accession>
<reference evidence="1 2" key="1">
    <citation type="journal article" date="2019" name="Sci. Rep.">
        <title>Orb-weaving spider Araneus ventricosus genome elucidates the spidroin gene catalogue.</title>
        <authorList>
            <person name="Kono N."/>
            <person name="Nakamura H."/>
            <person name="Ohtoshi R."/>
            <person name="Moran D.A.P."/>
            <person name="Shinohara A."/>
            <person name="Yoshida Y."/>
            <person name="Fujiwara M."/>
            <person name="Mori M."/>
            <person name="Tomita M."/>
            <person name="Arakawa K."/>
        </authorList>
    </citation>
    <scope>NUCLEOTIDE SEQUENCE [LARGE SCALE GENOMIC DNA]</scope>
</reference>
<evidence type="ECO:0000313" key="1">
    <source>
        <dbReference type="EMBL" id="GBM51047.1"/>
    </source>
</evidence>
<dbReference type="Proteomes" id="UP000499080">
    <property type="component" value="Unassembled WGS sequence"/>
</dbReference>